<dbReference type="EMBL" id="JAZBJM010000001">
    <property type="protein sequence ID" value="MEM0517110.1"/>
    <property type="molecule type" value="Genomic_DNA"/>
</dbReference>
<dbReference type="RefSeq" id="WP_342686546.1">
    <property type="nucleotide sequence ID" value="NZ_JAZBJM010000001.1"/>
</dbReference>
<organism evidence="1 3">
    <name type="scientific">Aequorivita flava</name>
    <dbReference type="NCBI Taxonomy" id="3114371"/>
    <lineage>
        <taxon>Bacteria</taxon>
        <taxon>Pseudomonadati</taxon>
        <taxon>Bacteroidota</taxon>
        <taxon>Flavobacteriia</taxon>
        <taxon>Flavobacteriales</taxon>
        <taxon>Flavobacteriaceae</taxon>
        <taxon>Aequorivita</taxon>
    </lineage>
</organism>
<evidence type="ECO:0000313" key="1">
    <source>
        <dbReference type="EMBL" id="MEM0517110.1"/>
    </source>
</evidence>
<reference evidence="1 4" key="1">
    <citation type="submission" date="2024-01" db="EMBL/GenBank/DDBJ databases">
        <title>Aequorivita flavus sp. nov., isolated from deep-sea sediment.</title>
        <authorList>
            <person name="Chen X."/>
        </authorList>
    </citation>
    <scope>NUCLEOTIDE SEQUENCE</scope>
    <source>
        <strain evidence="1">MCCC 1A16923</strain>
        <strain evidence="2 4">MCCC 1A16935</strain>
    </source>
</reference>
<evidence type="ECO:0000313" key="2">
    <source>
        <dbReference type="EMBL" id="MEM0572149.1"/>
    </source>
</evidence>
<keyword evidence="4" id="KW-1185">Reference proteome</keyword>
<evidence type="ECO:0000313" key="3">
    <source>
        <dbReference type="Proteomes" id="UP001388259"/>
    </source>
</evidence>
<comment type="caution">
    <text evidence="1">The sequence shown here is derived from an EMBL/GenBank/DDBJ whole genome shotgun (WGS) entry which is preliminary data.</text>
</comment>
<evidence type="ECO:0000313" key="4">
    <source>
        <dbReference type="Proteomes" id="UP001390963"/>
    </source>
</evidence>
<dbReference type="Proteomes" id="UP001390963">
    <property type="component" value="Unassembled WGS sequence"/>
</dbReference>
<dbReference type="EMBL" id="JBANCF010000001">
    <property type="protein sequence ID" value="MEM0572149.1"/>
    <property type="molecule type" value="Genomic_DNA"/>
</dbReference>
<dbReference type="AlphaFoldDB" id="A0AB35YMY7"/>
<name>A0AB35YMY7_9FLAO</name>
<dbReference type="PROSITE" id="PS51257">
    <property type="entry name" value="PROKAR_LIPOPROTEIN"/>
    <property type="match status" value="1"/>
</dbReference>
<accession>A0AB35YMY7</accession>
<dbReference type="Proteomes" id="UP001388259">
    <property type="component" value="Unassembled WGS sequence"/>
</dbReference>
<proteinExistence type="predicted"/>
<gene>
    <name evidence="2" type="ORF">VZD24_01355</name>
    <name evidence="1" type="ORF">VZD85_02005</name>
</gene>
<sequence length="55" mass="6354">MKKIVLILILLFGLSCMNKDITGKRIKLIQQQENFIALLDTVWQTEQTPIRIGIL</sequence>
<protein>
    <submittedName>
        <fullName evidence="1">Uncharacterized protein</fullName>
    </submittedName>
</protein>